<feature type="coiled-coil region" evidence="1">
    <location>
        <begin position="170"/>
        <end position="208"/>
    </location>
</feature>
<name>A0ABY8TM22_TETOB</name>
<evidence type="ECO:0000313" key="3">
    <source>
        <dbReference type="EMBL" id="WIA09443.1"/>
    </source>
</evidence>
<evidence type="ECO:0000313" key="4">
    <source>
        <dbReference type="Proteomes" id="UP001244341"/>
    </source>
</evidence>
<evidence type="ECO:0008006" key="5">
    <source>
        <dbReference type="Google" id="ProtNLM"/>
    </source>
</evidence>
<keyword evidence="1" id="KW-0175">Coiled coil</keyword>
<sequence length="226" mass="24990">MATNKTDQKQQQASKPTLPALPKFHALDTDSQDQQDAPAAPQYNLMSKLQSVLEADDDEEETGFEDLQVALQRVIKNKAAKQQQKQHAILQEIHASFTTQHKALEAAVAKDAKDGAALATSTFVSLNKKLGEKFKHIEALNAKYQQDLHGSWEEYNELYSQLEDTKDQVLGVAEKRRAALKRKLAALQASANEKLADAERKVAKINQQASKLPSLGNVLKAAFMQA</sequence>
<dbReference type="PANTHER" id="PTHR36027:SF1">
    <property type="entry name" value="MEIOSIS-SPECIFIC PROTEIN ASY3"/>
    <property type="match status" value="1"/>
</dbReference>
<evidence type="ECO:0000256" key="1">
    <source>
        <dbReference type="SAM" id="Coils"/>
    </source>
</evidence>
<feature type="compositionally biased region" description="Low complexity" evidence="2">
    <location>
        <begin position="32"/>
        <end position="42"/>
    </location>
</feature>
<protein>
    <recommendedName>
        <fullName evidence="5">DUF4201 domain-containing protein</fullName>
    </recommendedName>
</protein>
<accession>A0ABY8TM22</accession>
<reference evidence="3 4" key="1">
    <citation type="submission" date="2023-05" db="EMBL/GenBank/DDBJ databases">
        <title>A 100% complete, gapless, phased diploid assembly of the Scenedesmus obliquus UTEX 3031 genome.</title>
        <authorList>
            <person name="Biondi T.C."/>
            <person name="Hanschen E.R."/>
            <person name="Kwon T."/>
            <person name="Eng W."/>
            <person name="Kruse C.P.S."/>
            <person name="Koehler S.I."/>
            <person name="Kunde Y."/>
            <person name="Gleasner C.D."/>
            <person name="You Mak K.T."/>
            <person name="Polle J."/>
            <person name="Hovde B.T."/>
            <person name="Starkenburg S.R."/>
        </authorList>
    </citation>
    <scope>NUCLEOTIDE SEQUENCE [LARGE SCALE GENOMIC DNA]</scope>
    <source>
        <strain evidence="3 4">DOE0152z</strain>
    </source>
</reference>
<keyword evidence="4" id="KW-1185">Reference proteome</keyword>
<organism evidence="3 4">
    <name type="scientific">Tetradesmus obliquus</name>
    <name type="common">Green alga</name>
    <name type="synonym">Acutodesmus obliquus</name>
    <dbReference type="NCBI Taxonomy" id="3088"/>
    <lineage>
        <taxon>Eukaryota</taxon>
        <taxon>Viridiplantae</taxon>
        <taxon>Chlorophyta</taxon>
        <taxon>core chlorophytes</taxon>
        <taxon>Chlorophyceae</taxon>
        <taxon>CS clade</taxon>
        <taxon>Sphaeropleales</taxon>
        <taxon>Scenedesmaceae</taxon>
        <taxon>Tetradesmus</taxon>
    </lineage>
</organism>
<evidence type="ECO:0000256" key="2">
    <source>
        <dbReference type="SAM" id="MobiDB-lite"/>
    </source>
</evidence>
<dbReference type="Proteomes" id="UP001244341">
    <property type="component" value="Chromosome 1b"/>
</dbReference>
<gene>
    <name evidence="3" type="ORF">OEZ85_008847</name>
</gene>
<dbReference type="PANTHER" id="PTHR36027">
    <property type="entry name" value="MEIOSIS-SPECIFIC PROTEIN ASY3"/>
    <property type="match status" value="1"/>
</dbReference>
<feature type="compositionally biased region" description="Polar residues" evidence="2">
    <location>
        <begin position="1"/>
        <end position="15"/>
    </location>
</feature>
<proteinExistence type="predicted"/>
<feature type="region of interest" description="Disordered" evidence="2">
    <location>
        <begin position="1"/>
        <end position="42"/>
    </location>
</feature>
<dbReference type="EMBL" id="CP126208">
    <property type="protein sequence ID" value="WIA09443.1"/>
    <property type="molecule type" value="Genomic_DNA"/>
</dbReference>
<dbReference type="InterPro" id="IPR037731">
    <property type="entry name" value="ASY3-like"/>
</dbReference>